<organism evidence="1 2">
    <name type="scientific">Lindgomyces ingoldianus</name>
    <dbReference type="NCBI Taxonomy" id="673940"/>
    <lineage>
        <taxon>Eukaryota</taxon>
        <taxon>Fungi</taxon>
        <taxon>Dikarya</taxon>
        <taxon>Ascomycota</taxon>
        <taxon>Pezizomycotina</taxon>
        <taxon>Dothideomycetes</taxon>
        <taxon>Pleosporomycetidae</taxon>
        <taxon>Pleosporales</taxon>
        <taxon>Lindgomycetaceae</taxon>
        <taxon>Lindgomyces</taxon>
    </lineage>
</organism>
<reference evidence="1" key="1">
    <citation type="journal article" date="2020" name="Stud. Mycol.">
        <title>101 Dothideomycetes genomes: a test case for predicting lifestyles and emergence of pathogens.</title>
        <authorList>
            <person name="Haridas S."/>
            <person name="Albert R."/>
            <person name="Binder M."/>
            <person name="Bloem J."/>
            <person name="Labutti K."/>
            <person name="Salamov A."/>
            <person name="Andreopoulos B."/>
            <person name="Baker S."/>
            <person name="Barry K."/>
            <person name="Bills G."/>
            <person name="Bluhm B."/>
            <person name="Cannon C."/>
            <person name="Castanera R."/>
            <person name="Culley D."/>
            <person name="Daum C."/>
            <person name="Ezra D."/>
            <person name="Gonzalez J."/>
            <person name="Henrissat B."/>
            <person name="Kuo A."/>
            <person name="Liang C."/>
            <person name="Lipzen A."/>
            <person name="Lutzoni F."/>
            <person name="Magnuson J."/>
            <person name="Mondo S."/>
            <person name="Nolan M."/>
            <person name="Ohm R."/>
            <person name="Pangilinan J."/>
            <person name="Park H.-J."/>
            <person name="Ramirez L."/>
            <person name="Alfaro M."/>
            <person name="Sun H."/>
            <person name="Tritt A."/>
            <person name="Yoshinaga Y."/>
            <person name="Zwiers L.-H."/>
            <person name="Turgeon B."/>
            <person name="Goodwin S."/>
            <person name="Spatafora J."/>
            <person name="Crous P."/>
            <person name="Grigoriev I."/>
        </authorList>
    </citation>
    <scope>NUCLEOTIDE SEQUENCE</scope>
    <source>
        <strain evidence="1">ATCC 200398</strain>
    </source>
</reference>
<proteinExistence type="predicted"/>
<dbReference type="Proteomes" id="UP000799755">
    <property type="component" value="Unassembled WGS sequence"/>
</dbReference>
<sequence>MTSLAPLSTCRWATYHLSSEKGGFVGFNDVYERAWLNACHTYVPPGYPFDNCGEFSTRMATTDYPLGMSRCNRLPTSADFIKHTESSVAKSGQPSISRKIGRFYDELEVRGFRAATKKQVARKMTSMANAAFALLDAGSENPTRSKIQRPGDRQAFSSSTSQTRNGMQSRSFQDSISLRQRTSSLQHSLLESLPSTIAVAPLTSLTPSSLSGDAGMGCRKCTDQFPLDSILSPHATTPARLLFPLTPIAVFLARHIPSKVVVDKVKLGKDGRVYRSKNKRIRVNFNFAVNGKAEKTIEAVSASDVVKRDAIMSEKKHAHMYQVLPPAGNMDCSSYRSPDRLSQSRPSSCFLDSQYHTLFSQHPPSLIINPISSHPKLIHLETRKNGEKATPNLTNLSLEFSPVRSRLTLAYIHKQEVSKQAQIEAHLN</sequence>
<name>A0ACB6QZE3_9PLEO</name>
<evidence type="ECO:0000313" key="1">
    <source>
        <dbReference type="EMBL" id="KAF2472271.1"/>
    </source>
</evidence>
<gene>
    <name evidence="1" type="ORF">BDR25DRAFT_393136</name>
</gene>
<dbReference type="EMBL" id="MU003503">
    <property type="protein sequence ID" value="KAF2472271.1"/>
    <property type="molecule type" value="Genomic_DNA"/>
</dbReference>
<comment type="caution">
    <text evidence="1">The sequence shown here is derived from an EMBL/GenBank/DDBJ whole genome shotgun (WGS) entry which is preliminary data.</text>
</comment>
<protein>
    <submittedName>
        <fullName evidence="1">Uncharacterized protein</fullName>
    </submittedName>
</protein>
<evidence type="ECO:0000313" key="2">
    <source>
        <dbReference type="Proteomes" id="UP000799755"/>
    </source>
</evidence>
<keyword evidence="2" id="KW-1185">Reference proteome</keyword>
<accession>A0ACB6QZE3</accession>